<dbReference type="EMBL" id="JADNYJ010000036">
    <property type="protein sequence ID" value="KAF8902349.1"/>
    <property type="molecule type" value="Genomic_DNA"/>
</dbReference>
<evidence type="ECO:0000259" key="1">
    <source>
        <dbReference type="PROSITE" id="PS50097"/>
    </source>
</evidence>
<dbReference type="AlphaFoldDB" id="A0A9P5NMI8"/>
<dbReference type="CDD" id="cd18186">
    <property type="entry name" value="BTB_POZ_ZBTB_KLHL-like"/>
    <property type="match status" value="1"/>
</dbReference>
<gene>
    <name evidence="2" type="ORF">CPB84DRAFT_1846294</name>
</gene>
<proteinExistence type="predicted"/>
<feature type="domain" description="BTB" evidence="1">
    <location>
        <begin position="23"/>
        <end position="87"/>
    </location>
</feature>
<organism evidence="2 3">
    <name type="scientific">Gymnopilus junonius</name>
    <name type="common">Spectacular rustgill mushroom</name>
    <name type="synonym">Gymnopilus spectabilis subsp. junonius</name>
    <dbReference type="NCBI Taxonomy" id="109634"/>
    <lineage>
        <taxon>Eukaryota</taxon>
        <taxon>Fungi</taxon>
        <taxon>Dikarya</taxon>
        <taxon>Basidiomycota</taxon>
        <taxon>Agaricomycotina</taxon>
        <taxon>Agaricomycetes</taxon>
        <taxon>Agaricomycetidae</taxon>
        <taxon>Agaricales</taxon>
        <taxon>Agaricineae</taxon>
        <taxon>Hymenogastraceae</taxon>
        <taxon>Gymnopilus</taxon>
    </lineage>
</organism>
<protein>
    <recommendedName>
        <fullName evidence="1">BTB domain-containing protein</fullName>
    </recommendedName>
</protein>
<sequence length="170" mass="19424">MPSTDGLSNTNTVAKYPFDDLEGDVILRSNDGISFFIHKAVLRLASPFFKAMFTLPTEATAMQEKLEISLVFQSKKIARSYMSFFHDKYDMAGVIQHIRAYQEFIEQHCIRVYAVAVRYNFKMLVRMAAKATLKLPVDQFTPVPEFSQITGAAVFNLYAYLSSARTLRKR</sequence>
<accession>A0A9P5NMI8</accession>
<dbReference type="Proteomes" id="UP000724874">
    <property type="component" value="Unassembled WGS sequence"/>
</dbReference>
<dbReference type="SUPFAM" id="SSF54695">
    <property type="entry name" value="POZ domain"/>
    <property type="match status" value="1"/>
</dbReference>
<dbReference type="PROSITE" id="PS50097">
    <property type="entry name" value="BTB"/>
    <property type="match status" value="1"/>
</dbReference>
<dbReference type="InterPro" id="IPR011333">
    <property type="entry name" value="SKP1/BTB/POZ_sf"/>
</dbReference>
<comment type="caution">
    <text evidence="2">The sequence shown here is derived from an EMBL/GenBank/DDBJ whole genome shotgun (WGS) entry which is preliminary data.</text>
</comment>
<dbReference type="InterPro" id="IPR000210">
    <property type="entry name" value="BTB/POZ_dom"/>
</dbReference>
<dbReference type="Gene3D" id="3.30.710.10">
    <property type="entry name" value="Potassium Channel Kv1.1, Chain A"/>
    <property type="match status" value="1"/>
</dbReference>
<name>A0A9P5NMI8_GYMJU</name>
<dbReference type="OrthoDB" id="3164835at2759"/>
<reference evidence="2" key="1">
    <citation type="submission" date="2020-11" db="EMBL/GenBank/DDBJ databases">
        <authorList>
            <consortium name="DOE Joint Genome Institute"/>
            <person name="Ahrendt S."/>
            <person name="Riley R."/>
            <person name="Andreopoulos W."/>
            <person name="LaButti K."/>
            <person name="Pangilinan J."/>
            <person name="Ruiz-duenas F.J."/>
            <person name="Barrasa J.M."/>
            <person name="Sanchez-Garcia M."/>
            <person name="Camarero S."/>
            <person name="Miyauchi S."/>
            <person name="Serrano A."/>
            <person name="Linde D."/>
            <person name="Babiker R."/>
            <person name="Drula E."/>
            <person name="Ayuso-Fernandez I."/>
            <person name="Pacheco R."/>
            <person name="Padilla G."/>
            <person name="Ferreira P."/>
            <person name="Barriuso J."/>
            <person name="Kellner H."/>
            <person name="Castanera R."/>
            <person name="Alfaro M."/>
            <person name="Ramirez L."/>
            <person name="Pisabarro A.G."/>
            <person name="Kuo A."/>
            <person name="Tritt A."/>
            <person name="Lipzen A."/>
            <person name="He G."/>
            <person name="Yan M."/>
            <person name="Ng V."/>
            <person name="Cullen D."/>
            <person name="Martin F."/>
            <person name="Rosso M.-N."/>
            <person name="Henrissat B."/>
            <person name="Hibbett D."/>
            <person name="Martinez A.T."/>
            <person name="Grigoriev I.V."/>
        </authorList>
    </citation>
    <scope>NUCLEOTIDE SEQUENCE</scope>
    <source>
        <strain evidence="2">AH 44721</strain>
    </source>
</reference>
<keyword evidence="3" id="KW-1185">Reference proteome</keyword>
<evidence type="ECO:0000313" key="2">
    <source>
        <dbReference type="EMBL" id="KAF8902349.1"/>
    </source>
</evidence>
<evidence type="ECO:0000313" key="3">
    <source>
        <dbReference type="Proteomes" id="UP000724874"/>
    </source>
</evidence>
<dbReference type="Pfam" id="PF00651">
    <property type="entry name" value="BTB"/>
    <property type="match status" value="1"/>
</dbReference>